<keyword evidence="3" id="KW-1185">Reference proteome</keyword>
<dbReference type="SUPFAM" id="SSF51658">
    <property type="entry name" value="Xylose isomerase-like"/>
    <property type="match status" value="1"/>
</dbReference>
<dbReference type="GO" id="GO:0016853">
    <property type="term" value="F:isomerase activity"/>
    <property type="evidence" value="ECO:0007669"/>
    <property type="project" value="UniProtKB-KW"/>
</dbReference>
<dbReference type="PANTHER" id="PTHR12110">
    <property type="entry name" value="HYDROXYPYRUVATE ISOMERASE"/>
    <property type="match status" value="1"/>
</dbReference>
<accession>A0A2N7TH39</accession>
<reference evidence="2 3" key="1">
    <citation type="submission" date="2018-01" db="EMBL/GenBank/DDBJ databases">
        <title>Halomonas endophytica sp. nov., isolated from storage liquid in the stems of Populus euphratica.</title>
        <authorList>
            <person name="Chen C."/>
        </authorList>
    </citation>
    <scope>NUCLEOTIDE SEQUENCE [LARGE SCALE GENOMIC DNA]</scope>
    <source>
        <strain evidence="2 3">DSM 26881</strain>
    </source>
</reference>
<dbReference type="Gene3D" id="3.20.20.150">
    <property type="entry name" value="Divalent-metal-dependent TIM barrel enzymes"/>
    <property type="match status" value="1"/>
</dbReference>
<dbReference type="Pfam" id="PF01261">
    <property type="entry name" value="AP_endonuc_2"/>
    <property type="match status" value="1"/>
</dbReference>
<dbReference type="InterPro" id="IPR050312">
    <property type="entry name" value="IolE/XylAMocC-like"/>
</dbReference>
<dbReference type="EMBL" id="PNRE01000090">
    <property type="protein sequence ID" value="PMR67494.1"/>
    <property type="molecule type" value="Genomic_DNA"/>
</dbReference>
<dbReference type="OrthoDB" id="9072761at2"/>
<feature type="domain" description="Xylose isomerase-like TIM barrel" evidence="1">
    <location>
        <begin position="23"/>
        <end position="257"/>
    </location>
</feature>
<comment type="caution">
    <text evidence="2">The sequence shown here is derived from an EMBL/GenBank/DDBJ whole genome shotgun (WGS) entry which is preliminary data.</text>
</comment>
<proteinExistence type="predicted"/>
<evidence type="ECO:0000313" key="2">
    <source>
        <dbReference type="EMBL" id="PMR67494.1"/>
    </source>
</evidence>
<dbReference type="RefSeq" id="WP_102629510.1">
    <property type="nucleotide sequence ID" value="NZ_PDOH01000056.1"/>
</dbReference>
<name>A0A2N7TH39_9GAMM</name>
<evidence type="ECO:0000313" key="3">
    <source>
        <dbReference type="Proteomes" id="UP000235346"/>
    </source>
</evidence>
<dbReference type="InterPro" id="IPR013022">
    <property type="entry name" value="Xyl_isomerase-like_TIM-brl"/>
</dbReference>
<evidence type="ECO:0000259" key="1">
    <source>
        <dbReference type="Pfam" id="PF01261"/>
    </source>
</evidence>
<dbReference type="Proteomes" id="UP000235346">
    <property type="component" value="Unassembled WGS sequence"/>
</dbReference>
<dbReference type="AlphaFoldDB" id="A0A2N7TH39"/>
<protein>
    <submittedName>
        <fullName evidence="2">Xylose isomerase</fullName>
    </submittedName>
</protein>
<organism evidence="2 3">
    <name type="scientific">Halomonas heilongjiangensis</name>
    <dbReference type="NCBI Taxonomy" id="1387883"/>
    <lineage>
        <taxon>Bacteria</taxon>
        <taxon>Pseudomonadati</taxon>
        <taxon>Pseudomonadota</taxon>
        <taxon>Gammaproteobacteria</taxon>
        <taxon>Oceanospirillales</taxon>
        <taxon>Halomonadaceae</taxon>
        <taxon>Halomonas</taxon>
    </lineage>
</organism>
<keyword evidence="2" id="KW-0413">Isomerase</keyword>
<dbReference type="InterPro" id="IPR036237">
    <property type="entry name" value="Xyl_isomerase-like_sf"/>
</dbReference>
<gene>
    <name evidence="2" type="ORF">C1H66_19365</name>
</gene>
<sequence>MSQHPYSLAALTVLELSPPEMVETAARAGYDYVGLRPTPATPEEPSFPLLTDAALLRETRRRIRDTGVKVADIEILRLKPDTRVRDDFARFVEVGAELGASDILVAGNDDDHARLIDNFAALCELAAPNGLHPHLEFMPWTGVKDLNQARHIVGAVREAGHANACLLVDAFHLDRSRSRLEDLAQVPADWMRYVQLCDVPGPIPASMDEILREARCERRFPGDGQADLKGLLAVISPTVPLSLEIPTDALRQQGVSALERARTALEKARALVGD</sequence>
<dbReference type="PANTHER" id="PTHR12110:SF48">
    <property type="entry name" value="BLL3656 PROTEIN"/>
    <property type="match status" value="1"/>
</dbReference>